<dbReference type="Proteomes" id="UP000004367">
    <property type="component" value="Unassembled WGS sequence"/>
</dbReference>
<dbReference type="STRING" id="1089455.MOPEL_007_00170"/>
<name>H5UN92_9MICO</name>
<sequence>MLLRGVRSALLRRYGIVASYSASHRGVVVLARRRGDVEAVLEAVGARLVVHEDVPEATVAQVVPTPEAMQLELLGGAA</sequence>
<comment type="caution">
    <text evidence="1">The sequence shown here is derived from an EMBL/GenBank/DDBJ whole genome shotgun (WGS) entry which is preliminary data.</text>
</comment>
<dbReference type="EMBL" id="BAFE01000007">
    <property type="protein sequence ID" value="GAB47200.1"/>
    <property type="molecule type" value="Genomic_DNA"/>
</dbReference>
<proteinExistence type="predicted"/>
<dbReference type="AlphaFoldDB" id="H5UN92"/>
<reference evidence="1 2" key="1">
    <citation type="submission" date="2012-02" db="EMBL/GenBank/DDBJ databases">
        <title>Whole genome shotgun sequence of Mobilicoccus pelagius NBRC 104925.</title>
        <authorList>
            <person name="Yoshida Y."/>
            <person name="Hosoyama A."/>
            <person name="Tsuchikane K."/>
            <person name="Katsumata H."/>
            <person name="Yamazaki S."/>
            <person name="Fujita N."/>
        </authorList>
    </citation>
    <scope>NUCLEOTIDE SEQUENCE [LARGE SCALE GENOMIC DNA]</scope>
    <source>
        <strain evidence="1 2">NBRC 104925</strain>
    </source>
</reference>
<keyword evidence="2" id="KW-1185">Reference proteome</keyword>
<gene>
    <name evidence="1" type="ORF">MOPEL_007_00170</name>
</gene>
<protein>
    <submittedName>
        <fullName evidence="1">Uncharacterized protein</fullName>
    </submittedName>
</protein>
<evidence type="ECO:0000313" key="2">
    <source>
        <dbReference type="Proteomes" id="UP000004367"/>
    </source>
</evidence>
<organism evidence="1 2">
    <name type="scientific">Mobilicoccus pelagius NBRC 104925</name>
    <dbReference type="NCBI Taxonomy" id="1089455"/>
    <lineage>
        <taxon>Bacteria</taxon>
        <taxon>Bacillati</taxon>
        <taxon>Actinomycetota</taxon>
        <taxon>Actinomycetes</taxon>
        <taxon>Micrococcales</taxon>
        <taxon>Dermatophilaceae</taxon>
        <taxon>Mobilicoccus</taxon>
    </lineage>
</organism>
<accession>H5UN92</accession>
<evidence type="ECO:0000313" key="1">
    <source>
        <dbReference type="EMBL" id="GAB47200.1"/>
    </source>
</evidence>